<reference evidence="1 2" key="1">
    <citation type="submission" date="2018-08" db="EMBL/GenBank/DDBJ databases">
        <title>Genome sequence of strict halophilic Halobacillus trueperi SS1 isolated from Lunsu, a salty water body of North West Himalayas.</title>
        <authorList>
            <person name="Gupta S."/>
            <person name="Sharma P."/>
            <person name="Dev K."/>
            <person name="Baumler D."/>
            <person name="Sourirajan A."/>
        </authorList>
    </citation>
    <scope>NUCLEOTIDE SEQUENCE [LARGE SCALE GENOMIC DNA]</scope>
    <source>
        <strain evidence="1 2">SS1</strain>
    </source>
</reference>
<dbReference type="AlphaFoldDB" id="A0A3D8VTS9"/>
<gene>
    <name evidence="1" type="ORF">DXT76_00040</name>
</gene>
<dbReference type="RefSeq" id="WP_115893119.1">
    <property type="nucleotide sequence ID" value="NZ_QTLC01000001.1"/>
</dbReference>
<sequence>MAITYKQCPRCHSKKVATILYGEPTYEAYQQAEEGKVVLGGCCVQFDGPEYSCNDCGHRWSKREAIEAAYARIKGINFSIGGFFEGEFFVEVNFETKDMKWGHRIEGGEKVNVKQLRKTSVDRIIAEIQAVNLLNWKSRYSSEFPIMDGTHWSLELLRDGRSIVKSGDNGFPDEWDPFYEIMERYAR</sequence>
<accession>A0A3D8VTS9</accession>
<dbReference type="Proteomes" id="UP000257032">
    <property type="component" value="Unassembled WGS sequence"/>
</dbReference>
<organism evidence="1 2">
    <name type="scientific">Halobacillus trueperi</name>
    <dbReference type="NCBI Taxonomy" id="156205"/>
    <lineage>
        <taxon>Bacteria</taxon>
        <taxon>Bacillati</taxon>
        <taxon>Bacillota</taxon>
        <taxon>Bacilli</taxon>
        <taxon>Bacillales</taxon>
        <taxon>Bacillaceae</taxon>
        <taxon>Halobacillus</taxon>
    </lineage>
</organism>
<proteinExistence type="predicted"/>
<protein>
    <submittedName>
        <fullName evidence="1">Uncharacterized protein</fullName>
    </submittedName>
</protein>
<name>A0A3D8VTS9_9BACI</name>
<evidence type="ECO:0000313" key="2">
    <source>
        <dbReference type="Proteomes" id="UP000257032"/>
    </source>
</evidence>
<evidence type="ECO:0000313" key="1">
    <source>
        <dbReference type="EMBL" id="RDY72697.1"/>
    </source>
</evidence>
<dbReference type="EMBL" id="QTLC01000001">
    <property type="protein sequence ID" value="RDY72697.1"/>
    <property type="molecule type" value="Genomic_DNA"/>
</dbReference>
<comment type="caution">
    <text evidence="1">The sequence shown here is derived from an EMBL/GenBank/DDBJ whole genome shotgun (WGS) entry which is preliminary data.</text>
</comment>